<dbReference type="RefSeq" id="WP_307404477.1">
    <property type="nucleotide sequence ID" value="NZ_JAUSUR010000001.1"/>
</dbReference>
<keyword evidence="4" id="KW-1185">Reference proteome</keyword>
<sequence length="137" mass="15880">MRRLNVIAVFDHTQENMLVCLRKKEPYKGLYNLVGGKVEDNEDSDDAAYRELLEETGIQKEEIVLHHFMDFCYYSSNFILEVYVGKLQHPVELKEEVNALYWKSCDSNFFDPTEFAGDGNLGHILALVKESKILDDK</sequence>
<dbReference type="InterPro" id="IPR000086">
    <property type="entry name" value="NUDIX_hydrolase_dom"/>
</dbReference>
<organism evidence="3 4">
    <name type="scientific">Breznakia pachnodae</name>
    <dbReference type="NCBI Taxonomy" id="265178"/>
    <lineage>
        <taxon>Bacteria</taxon>
        <taxon>Bacillati</taxon>
        <taxon>Bacillota</taxon>
        <taxon>Erysipelotrichia</taxon>
        <taxon>Erysipelotrichales</taxon>
        <taxon>Erysipelotrichaceae</taxon>
        <taxon>Breznakia</taxon>
    </lineage>
</organism>
<dbReference type="EMBL" id="JAUSUR010000001">
    <property type="protein sequence ID" value="MDQ0359399.1"/>
    <property type="molecule type" value="Genomic_DNA"/>
</dbReference>
<comment type="caution">
    <text evidence="3">The sequence shown here is derived from an EMBL/GenBank/DDBJ whole genome shotgun (WGS) entry which is preliminary data.</text>
</comment>
<dbReference type="PROSITE" id="PS00893">
    <property type="entry name" value="NUDIX_BOX"/>
    <property type="match status" value="1"/>
</dbReference>
<evidence type="ECO:0000313" key="3">
    <source>
        <dbReference type="EMBL" id="MDQ0359399.1"/>
    </source>
</evidence>
<reference evidence="3 4" key="1">
    <citation type="submission" date="2023-07" db="EMBL/GenBank/DDBJ databases">
        <title>Genomic Encyclopedia of Type Strains, Phase IV (KMG-IV): sequencing the most valuable type-strain genomes for metagenomic binning, comparative biology and taxonomic classification.</title>
        <authorList>
            <person name="Goeker M."/>
        </authorList>
    </citation>
    <scope>NUCLEOTIDE SEQUENCE [LARGE SCALE GENOMIC DNA]</scope>
    <source>
        <strain evidence="3 4">DSM 16784</strain>
    </source>
</reference>
<dbReference type="Gene3D" id="3.90.79.10">
    <property type="entry name" value="Nucleoside Triphosphate Pyrophosphohydrolase"/>
    <property type="match status" value="1"/>
</dbReference>
<dbReference type="EC" id="3.6.1.55" evidence="3"/>
<accession>A0ABU0DXN3</accession>
<dbReference type="InterPro" id="IPR015797">
    <property type="entry name" value="NUDIX_hydrolase-like_dom_sf"/>
</dbReference>
<name>A0ABU0DXN3_9FIRM</name>
<keyword evidence="1 3" id="KW-0378">Hydrolase</keyword>
<dbReference type="PANTHER" id="PTHR43222:SF2">
    <property type="entry name" value="NUDIX HYDROLASE 23, CHLOROPLASTIC"/>
    <property type="match status" value="1"/>
</dbReference>
<evidence type="ECO:0000259" key="2">
    <source>
        <dbReference type="PROSITE" id="PS51462"/>
    </source>
</evidence>
<evidence type="ECO:0000256" key="1">
    <source>
        <dbReference type="ARBA" id="ARBA00022801"/>
    </source>
</evidence>
<evidence type="ECO:0000313" key="4">
    <source>
        <dbReference type="Proteomes" id="UP001230220"/>
    </source>
</evidence>
<dbReference type="PANTHER" id="PTHR43222">
    <property type="entry name" value="NUDIX HYDROLASE 23"/>
    <property type="match status" value="1"/>
</dbReference>
<protein>
    <submittedName>
        <fullName evidence="3">8-oxo-dGTP diphosphatase</fullName>
        <ecNumber evidence="3">3.6.1.55</ecNumber>
    </submittedName>
</protein>
<dbReference type="InterPro" id="IPR020084">
    <property type="entry name" value="NUDIX_hydrolase_CS"/>
</dbReference>
<dbReference type="PROSITE" id="PS51462">
    <property type="entry name" value="NUDIX"/>
    <property type="match status" value="1"/>
</dbReference>
<dbReference type="Pfam" id="PF00293">
    <property type="entry name" value="NUDIX"/>
    <property type="match status" value="1"/>
</dbReference>
<dbReference type="Proteomes" id="UP001230220">
    <property type="component" value="Unassembled WGS sequence"/>
</dbReference>
<proteinExistence type="predicted"/>
<feature type="domain" description="Nudix hydrolase" evidence="2">
    <location>
        <begin position="1"/>
        <end position="125"/>
    </location>
</feature>
<dbReference type="GO" id="GO:0035539">
    <property type="term" value="F:8-oxo-7,8-dihydrodeoxyguanosine triphosphate pyrophosphatase activity"/>
    <property type="evidence" value="ECO:0007669"/>
    <property type="project" value="UniProtKB-EC"/>
</dbReference>
<gene>
    <name evidence="3" type="ORF">J2S15_000130</name>
</gene>
<dbReference type="CDD" id="cd02883">
    <property type="entry name" value="NUDIX_Hydrolase"/>
    <property type="match status" value="1"/>
</dbReference>
<dbReference type="SUPFAM" id="SSF55811">
    <property type="entry name" value="Nudix"/>
    <property type="match status" value="1"/>
</dbReference>